<protein>
    <submittedName>
        <fullName evidence="2">Uncharacterized protein</fullName>
    </submittedName>
</protein>
<dbReference type="OrthoDB" id="785928at2759"/>
<feature type="region of interest" description="Disordered" evidence="1">
    <location>
        <begin position="82"/>
        <end position="105"/>
    </location>
</feature>
<accession>A0A833RHP7</accession>
<sequence>MTPQKAKRSILALLGSDSKSINRFMAHSLVPPSISLPTTTPNKSACLFPRADEQRQQLYSKRAIMYGLSTVAIGLLVSPDNATAAKRRPPPPPPEEKKDLNVSGLQAKVIASKKRKEAMKETVAKLRENGKAAQ</sequence>
<evidence type="ECO:0000256" key="1">
    <source>
        <dbReference type="SAM" id="MobiDB-lite"/>
    </source>
</evidence>
<evidence type="ECO:0000313" key="2">
    <source>
        <dbReference type="EMBL" id="KAF3341042.1"/>
    </source>
</evidence>
<organism evidence="2 3">
    <name type="scientific">Carex littledalei</name>
    <dbReference type="NCBI Taxonomy" id="544730"/>
    <lineage>
        <taxon>Eukaryota</taxon>
        <taxon>Viridiplantae</taxon>
        <taxon>Streptophyta</taxon>
        <taxon>Embryophyta</taxon>
        <taxon>Tracheophyta</taxon>
        <taxon>Spermatophyta</taxon>
        <taxon>Magnoliopsida</taxon>
        <taxon>Liliopsida</taxon>
        <taxon>Poales</taxon>
        <taxon>Cyperaceae</taxon>
        <taxon>Cyperoideae</taxon>
        <taxon>Cariceae</taxon>
        <taxon>Carex</taxon>
        <taxon>Carex subgen. Euthyceras</taxon>
    </lineage>
</organism>
<dbReference type="AlphaFoldDB" id="A0A833RHP7"/>
<reference evidence="2" key="1">
    <citation type="submission" date="2020-01" db="EMBL/GenBank/DDBJ databases">
        <title>Genome sequence of Kobresia littledalei, the first chromosome-level genome in the family Cyperaceae.</title>
        <authorList>
            <person name="Qu G."/>
        </authorList>
    </citation>
    <scope>NUCLEOTIDE SEQUENCE</scope>
    <source>
        <strain evidence="2">C.B.Clarke</strain>
        <tissue evidence="2">Leaf</tissue>
    </source>
</reference>
<name>A0A833RHP7_9POAL</name>
<proteinExistence type="predicted"/>
<comment type="caution">
    <text evidence="2">The sequence shown here is derived from an EMBL/GenBank/DDBJ whole genome shotgun (WGS) entry which is preliminary data.</text>
</comment>
<dbReference type="Proteomes" id="UP000623129">
    <property type="component" value="Unassembled WGS sequence"/>
</dbReference>
<dbReference type="EMBL" id="SWLB01000002">
    <property type="protein sequence ID" value="KAF3341042.1"/>
    <property type="molecule type" value="Genomic_DNA"/>
</dbReference>
<evidence type="ECO:0000313" key="3">
    <source>
        <dbReference type="Proteomes" id="UP000623129"/>
    </source>
</evidence>
<dbReference type="PANTHER" id="PTHR37182">
    <property type="entry name" value="F24J8.11 PROTEIN"/>
    <property type="match status" value="1"/>
</dbReference>
<gene>
    <name evidence="2" type="ORF">FCM35_KLT09886</name>
</gene>
<keyword evidence="3" id="KW-1185">Reference proteome</keyword>
<dbReference type="PANTHER" id="PTHR37182:SF2">
    <property type="entry name" value="F24J8.11 PROTEIN"/>
    <property type="match status" value="1"/>
</dbReference>